<proteinExistence type="predicted"/>
<accession>A0A9P0KDI9</accession>
<evidence type="ECO:0000313" key="1">
    <source>
        <dbReference type="EMBL" id="CAH1971743.1"/>
    </source>
</evidence>
<sequence>MSKIGSVKMGFFEFVAIFLTRSYYFDEGTEKNLGKFKYTMYSQPCENGEWLAELGIASATFGYTKFDTVRMGDRSQAIHRYIPDQR</sequence>
<reference evidence="1" key="1">
    <citation type="submission" date="2022-03" db="EMBL/GenBank/DDBJ databases">
        <authorList>
            <person name="Sayadi A."/>
        </authorList>
    </citation>
    <scope>NUCLEOTIDE SEQUENCE</scope>
</reference>
<dbReference type="EMBL" id="CAKOFQ010006789">
    <property type="protein sequence ID" value="CAH1971743.1"/>
    <property type="molecule type" value="Genomic_DNA"/>
</dbReference>
<dbReference type="AlphaFoldDB" id="A0A9P0KDI9"/>
<keyword evidence="2" id="KW-1185">Reference proteome</keyword>
<evidence type="ECO:0000313" key="2">
    <source>
        <dbReference type="Proteomes" id="UP001152888"/>
    </source>
</evidence>
<gene>
    <name evidence="1" type="ORF">ACAOBT_LOCUS9589</name>
</gene>
<organism evidence="1 2">
    <name type="scientific">Acanthoscelides obtectus</name>
    <name type="common">Bean weevil</name>
    <name type="synonym">Bruchus obtectus</name>
    <dbReference type="NCBI Taxonomy" id="200917"/>
    <lineage>
        <taxon>Eukaryota</taxon>
        <taxon>Metazoa</taxon>
        <taxon>Ecdysozoa</taxon>
        <taxon>Arthropoda</taxon>
        <taxon>Hexapoda</taxon>
        <taxon>Insecta</taxon>
        <taxon>Pterygota</taxon>
        <taxon>Neoptera</taxon>
        <taxon>Endopterygota</taxon>
        <taxon>Coleoptera</taxon>
        <taxon>Polyphaga</taxon>
        <taxon>Cucujiformia</taxon>
        <taxon>Chrysomeloidea</taxon>
        <taxon>Chrysomelidae</taxon>
        <taxon>Bruchinae</taxon>
        <taxon>Bruchini</taxon>
        <taxon>Acanthoscelides</taxon>
    </lineage>
</organism>
<comment type="caution">
    <text evidence="1">The sequence shown here is derived from an EMBL/GenBank/DDBJ whole genome shotgun (WGS) entry which is preliminary data.</text>
</comment>
<dbReference type="Proteomes" id="UP001152888">
    <property type="component" value="Unassembled WGS sequence"/>
</dbReference>
<name>A0A9P0KDI9_ACAOB</name>
<protein>
    <submittedName>
        <fullName evidence="1">Uncharacterized protein</fullName>
    </submittedName>
</protein>